<sequence length="93" mass="9955">MTVDRNRTFGGNSSTLFSSQVSGVKGGSTGLTSAAYLNKAYLQFQKPQNALAFLRPLQNTTYNNSHSTISNGYFIRSVAYGEQLNSNVAGPVA</sequence>
<dbReference type="EMBL" id="MN740474">
    <property type="protein sequence ID" value="QHU28695.1"/>
    <property type="molecule type" value="Genomic_DNA"/>
</dbReference>
<dbReference type="AlphaFoldDB" id="A0A6C0LFC5"/>
<accession>A0A6C0LFC5</accession>
<name>A0A6C0LFC5_9ZZZZ</name>
<proteinExistence type="predicted"/>
<organism evidence="1">
    <name type="scientific">viral metagenome</name>
    <dbReference type="NCBI Taxonomy" id="1070528"/>
    <lineage>
        <taxon>unclassified sequences</taxon>
        <taxon>metagenomes</taxon>
        <taxon>organismal metagenomes</taxon>
    </lineage>
</organism>
<protein>
    <submittedName>
        <fullName evidence="1">Uncharacterized protein</fullName>
    </submittedName>
</protein>
<reference evidence="1" key="1">
    <citation type="journal article" date="2020" name="Nature">
        <title>Giant virus diversity and host interactions through global metagenomics.</title>
        <authorList>
            <person name="Schulz F."/>
            <person name="Roux S."/>
            <person name="Paez-Espino D."/>
            <person name="Jungbluth S."/>
            <person name="Walsh D.A."/>
            <person name="Denef V.J."/>
            <person name="McMahon K.D."/>
            <person name="Konstantinidis K.T."/>
            <person name="Eloe-Fadrosh E.A."/>
            <person name="Kyrpides N.C."/>
            <person name="Woyke T."/>
        </authorList>
    </citation>
    <scope>NUCLEOTIDE SEQUENCE</scope>
    <source>
        <strain evidence="1">GVMAG-M-3300027791-30</strain>
    </source>
</reference>
<evidence type="ECO:0000313" key="1">
    <source>
        <dbReference type="EMBL" id="QHU28695.1"/>
    </source>
</evidence>